<name>A0ABP1PTG5_9HEXA</name>
<dbReference type="SUPFAM" id="SSF53098">
    <property type="entry name" value="Ribonuclease H-like"/>
    <property type="match status" value="1"/>
</dbReference>
<feature type="domain" description="Piwi" evidence="4">
    <location>
        <begin position="635"/>
        <end position="929"/>
    </location>
</feature>
<dbReference type="SUPFAM" id="SSF101690">
    <property type="entry name" value="PAZ domain"/>
    <property type="match status" value="1"/>
</dbReference>
<gene>
    <name evidence="5" type="ORF">ODALV1_LOCUS1635</name>
</gene>
<dbReference type="InterPro" id="IPR012337">
    <property type="entry name" value="RNaseH-like_sf"/>
</dbReference>
<dbReference type="Proteomes" id="UP001642540">
    <property type="component" value="Unassembled WGS sequence"/>
</dbReference>
<evidence type="ECO:0008006" key="7">
    <source>
        <dbReference type="Google" id="ProtNLM"/>
    </source>
</evidence>
<dbReference type="PROSITE" id="PS50822">
    <property type="entry name" value="PIWI"/>
    <property type="match status" value="1"/>
</dbReference>
<comment type="caution">
    <text evidence="5">The sequence shown here is derived from an EMBL/GenBank/DDBJ whole genome shotgun (WGS) entry which is preliminary data.</text>
</comment>
<comment type="similarity">
    <text evidence="1">Belongs to the argonaute family.</text>
</comment>
<feature type="region of interest" description="Disordered" evidence="2">
    <location>
        <begin position="1"/>
        <end position="147"/>
    </location>
</feature>
<dbReference type="Pfam" id="PF23278">
    <property type="entry name" value="Piwi_N"/>
    <property type="match status" value="1"/>
</dbReference>
<dbReference type="InterPro" id="IPR036397">
    <property type="entry name" value="RNaseH_sf"/>
</dbReference>
<evidence type="ECO:0000313" key="5">
    <source>
        <dbReference type="EMBL" id="CAL8071261.1"/>
    </source>
</evidence>
<dbReference type="SMART" id="SM00950">
    <property type="entry name" value="Piwi"/>
    <property type="match status" value="1"/>
</dbReference>
<dbReference type="CDD" id="cd02845">
    <property type="entry name" value="PAZ_piwi_like"/>
    <property type="match status" value="1"/>
</dbReference>
<dbReference type="PROSITE" id="PS50821">
    <property type="entry name" value="PAZ"/>
    <property type="match status" value="1"/>
</dbReference>
<protein>
    <recommendedName>
        <fullName evidence="7">Piwi-like protein 1</fullName>
    </recommendedName>
</protein>
<evidence type="ECO:0000256" key="2">
    <source>
        <dbReference type="SAM" id="MobiDB-lite"/>
    </source>
</evidence>
<dbReference type="EMBL" id="CAXLJM020000005">
    <property type="protein sequence ID" value="CAL8071261.1"/>
    <property type="molecule type" value="Genomic_DNA"/>
</dbReference>
<dbReference type="Gene3D" id="2.170.260.10">
    <property type="entry name" value="paz domain"/>
    <property type="match status" value="1"/>
</dbReference>
<dbReference type="SMART" id="SM00949">
    <property type="entry name" value="PAZ"/>
    <property type="match status" value="1"/>
</dbReference>
<feature type="compositionally biased region" description="Polar residues" evidence="2">
    <location>
        <begin position="118"/>
        <end position="147"/>
    </location>
</feature>
<accession>A0ABP1PTG5</accession>
<dbReference type="Pfam" id="PF02170">
    <property type="entry name" value="PAZ"/>
    <property type="match status" value="1"/>
</dbReference>
<dbReference type="Pfam" id="PF02171">
    <property type="entry name" value="Piwi"/>
    <property type="match status" value="1"/>
</dbReference>
<feature type="domain" description="PAZ" evidence="3">
    <location>
        <begin position="356"/>
        <end position="471"/>
    </location>
</feature>
<evidence type="ECO:0000313" key="6">
    <source>
        <dbReference type="Proteomes" id="UP001642540"/>
    </source>
</evidence>
<feature type="compositionally biased region" description="Low complexity" evidence="2">
    <location>
        <begin position="23"/>
        <end position="33"/>
    </location>
</feature>
<proteinExistence type="inferred from homology"/>
<organism evidence="5 6">
    <name type="scientific">Orchesella dallaii</name>
    <dbReference type="NCBI Taxonomy" id="48710"/>
    <lineage>
        <taxon>Eukaryota</taxon>
        <taxon>Metazoa</taxon>
        <taxon>Ecdysozoa</taxon>
        <taxon>Arthropoda</taxon>
        <taxon>Hexapoda</taxon>
        <taxon>Collembola</taxon>
        <taxon>Entomobryomorpha</taxon>
        <taxon>Entomobryoidea</taxon>
        <taxon>Orchesellidae</taxon>
        <taxon>Orchesellinae</taxon>
        <taxon>Orchesella</taxon>
    </lineage>
</organism>
<dbReference type="PANTHER" id="PTHR22891">
    <property type="entry name" value="EUKARYOTIC TRANSLATION INITIATION FACTOR 2C"/>
    <property type="match status" value="1"/>
</dbReference>
<dbReference type="Gene3D" id="3.40.50.2300">
    <property type="match status" value="1"/>
</dbReference>
<dbReference type="CDD" id="cd04658">
    <property type="entry name" value="Piwi_piwi-like_Euk"/>
    <property type="match status" value="1"/>
</dbReference>
<evidence type="ECO:0000256" key="1">
    <source>
        <dbReference type="RuleBase" id="RU361178"/>
    </source>
</evidence>
<keyword evidence="6" id="KW-1185">Reference proteome</keyword>
<dbReference type="InterPro" id="IPR036085">
    <property type="entry name" value="PAZ_dom_sf"/>
</dbReference>
<dbReference type="InterPro" id="IPR003100">
    <property type="entry name" value="PAZ_dom"/>
</dbReference>
<reference evidence="5 6" key="1">
    <citation type="submission" date="2024-08" db="EMBL/GenBank/DDBJ databases">
        <authorList>
            <person name="Cucini C."/>
            <person name="Frati F."/>
        </authorList>
    </citation>
    <scope>NUCLEOTIDE SEQUENCE [LARGE SCALE GENOMIC DNA]</scope>
</reference>
<sequence>MASTGRGRGRGRTLSKLVEIEESSVPPSAGAAVPVPPEVPSREVSTLSLEELGQRYKEGGGVADDTSEKDSPPQTQPSRREFNGRGRGRGRGGPSKKVEAQTLPAVEEGGLQHVVPVQTRSEPQSRTGSGCPQASASSHPAPTTNVQPQSQLEVLSLQALPSSSSLDAAEQDLPKTITRIGSKGTQIKIAANYLRLKLAEGSPGVVEYHVSYTGEMELESVGLRRKALKQFQNELGSVTSFDGMILYLPYILEDDVTVLHGYHPVNADLGLTAHITFVKVKTMRDSITFFNILLRRIMFELSYVELRREFYDFNMTQILAEHKMEIWPGLNITAEDPEGGLMINVDSCSRVIRTETLYDYYLMIRGDPKMKEKFNDFVINKFIMTKYKSYTTYRIDDVAWGMNPASTFEHKSGTISFADYLKLQYNINVQDMEQPMLLSKLKPRRNERMLMREETEQRIAALVPEFCFLTGLTEDQRSNFKVMTDLATSTRLTPGQRVEGLKKFVERVSTSERAKELLTQWNLTIEPDIVKLDGRRMEGPTLAFNKNTVITKAGPDFSREAGLAVYEPIQVKRYAVICTNRDSDKARRFVDTYKQVALPLGIKMLQVGEIVPISGFQPHNFVTALKHCRESGVQFVVIIMPQQRDDVYGAIKKFCVSEFAIPSQCILSKTLGNEKRLRSIVVKITLQINCKLGGSLWALRMPLKEQIMFVGIDAAHDPLKKDPSTICLVASLNNECTKYYSRAATCKVHQEMADNLRIMMEDALKKFREVRAGLLPDRIVIFRDGGSVGALDQIGKTEMNQLIEAVKMYAPKAKFTFVIVAKRIPQRFFLTNEKGAAFQNPQPGSVIDNTITHRRLFDFYLVSQQVRHGTVNPTHFIVLNPDDDISPDLIQKLAYVTTFMYYNWSGTVRVPAMVQYAHKLADLLSHHVKRTPNASFCDTLYYL</sequence>
<dbReference type="Gene3D" id="3.30.420.10">
    <property type="entry name" value="Ribonuclease H-like superfamily/Ribonuclease H"/>
    <property type="match status" value="1"/>
</dbReference>
<evidence type="ECO:0000259" key="4">
    <source>
        <dbReference type="PROSITE" id="PS50822"/>
    </source>
</evidence>
<dbReference type="InterPro" id="IPR003165">
    <property type="entry name" value="Piwi"/>
</dbReference>
<evidence type="ECO:0000259" key="3">
    <source>
        <dbReference type="PROSITE" id="PS50821"/>
    </source>
</evidence>